<feature type="region of interest" description="Disordered" evidence="1">
    <location>
        <begin position="54"/>
        <end position="105"/>
    </location>
</feature>
<proteinExistence type="predicted"/>
<dbReference type="InterPro" id="IPR052196">
    <property type="entry name" value="Bact_Kbp"/>
</dbReference>
<dbReference type="PROSITE" id="PS51782">
    <property type="entry name" value="LYSM"/>
    <property type="match status" value="1"/>
</dbReference>
<keyword evidence="2" id="KW-1133">Transmembrane helix</keyword>
<feature type="region of interest" description="Disordered" evidence="1">
    <location>
        <begin position="214"/>
        <end position="241"/>
    </location>
</feature>
<gene>
    <name evidence="4" type="ORF">J2T09_003921</name>
</gene>
<evidence type="ECO:0000259" key="3">
    <source>
        <dbReference type="PROSITE" id="PS51782"/>
    </source>
</evidence>
<dbReference type="SMART" id="SM00257">
    <property type="entry name" value="LysM"/>
    <property type="match status" value="1"/>
</dbReference>
<dbReference type="PANTHER" id="PTHR34700:SF4">
    <property type="entry name" value="PHAGE-LIKE ELEMENT PBSX PROTEIN XKDP"/>
    <property type="match status" value="1"/>
</dbReference>
<evidence type="ECO:0000256" key="1">
    <source>
        <dbReference type="SAM" id="MobiDB-lite"/>
    </source>
</evidence>
<dbReference type="RefSeq" id="WP_306837616.1">
    <property type="nucleotide sequence ID" value="NZ_JAUSRF010000013.1"/>
</dbReference>
<dbReference type="Gene3D" id="3.10.350.10">
    <property type="entry name" value="LysM domain"/>
    <property type="match status" value="1"/>
</dbReference>
<dbReference type="InterPro" id="IPR013783">
    <property type="entry name" value="Ig-like_fold"/>
</dbReference>
<dbReference type="CDD" id="cd00118">
    <property type="entry name" value="LysM"/>
    <property type="match status" value="1"/>
</dbReference>
<dbReference type="InterPro" id="IPR036779">
    <property type="entry name" value="LysM_dom_sf"/>
</dbReference>
<dbReference type="Pfam" id="PF01476">
    <property type="entry name" value="LysM"/>
    <property type="match status" value="1"/>
</dbReference>
<feature type="domain" description="LysM" evidence="3">
    <location>
        <begin position="520"/>
        <end position="569"/>
    </location>
</feature>
<dbReference type="PANTHER" id="PTHR34700">
    <property type="entry name" value="POTASSIUM BINDING PROTEIN KBP"/>
    <property type="match status" value="1"/>
</dbReference>
<comment type="caution">
    <text evidence="4">The sequence shown here is derived from an EMBL/GenBank/DDBJ whole genome shotgun (WGS) entry which is preliminary data.</text>
</comment>
<organism evidence="4 5">
    <name type="scientific">Neorhizobium huautlense</name>
    <dbReference type="NCBI Taxonomy" id="67774"/>
    <lineage>
        <taxon>Bacteria</taxon>
        <taxon>Pseudomonadati</taxon>
        <taxon>Pseudomonadota</taxon>
        <taxon>Alphaproteobacteria</taxon>
        <taxon>Hyphomicrobiales</taxon>
        <taxon>Rhizobiaceae</taxon>
        <taxon>Rhizobium/Agrobacterium group</taxon>
        <taxon>Neorhizobium</taxon>
    </lineage>
</organism>
<feature type="compositionally biased region" description="Low complexity" evidence="1">
    <location>
        <begin position="67"/>
        <end position="105"/>
    </location>
</feature>
<feature type="transmembrane region" description="Helical" evidence="2">
    <location>
        <begin position="6"/>
        <end position="26"/>
    </location>
</feature>
<dbReference type="EMBL" id="JAUSRF010000013">
    <property type="protein sequence ID" value="MDP9839146.1"/>
    <property type="molecule type" value="Genomic_DNA"/>
</dbReference>
<reference evidence="4 5" key="1">
    <citation type="submission" date="2023-07" db="EMBL/GenBank/DDBJ databases">
        <title>Sorghum-associated microbial communities from plants grown in Nebraska, USA.</title>
        <authorList>
            <person name="Schachtman D."/>
        </authorList>
    </citation>
    <scope>NUCLEOTIDE SEQUENCE [LARGE SCALE GENOMIC DNA]</scope>
    <source>
        <strain evidence="4 5">DS1307</strain>
    </source>
</reference>
<keyword evidence="2" id="KW-0472">Membrane</keyword>
<dbReference type="Gene3D" id="2.60.40.10">
    <property type="entry name" value="Immunoglobulins"/>
    <property type="match status" value="1"/>
</dbReference>
<evidence type="ECO:0000313" key="5">
    <source>
        <dbReference type="Proteomes" id="UP001241472"/>
    </source>
</evidence>
<name>A0ABT9PXE2_9HYPH</name>
<evidence type="ECO:0000256" key="2">
    <source>
        <dbReference type="SAM" id="Phobius"/>
    </source>
</evidence>
<protein>
    <submittedName>
        <fullName evidence="4">Nucleoid-associated protein YgaU</fullName>
    </submittedName>
</protein>
<accession>A0ABT9PXE2</accession>
<dbReference type="Proteomes" id="UP001241472">
    <property type="component" value="Unassembled WGS sequence"/>
</dbReference>
<dbReference type="InterPro" id="IPR018392">
    <property type="entry name" value="LysM"/>
</dbReference>
<feature type="region of interest" description="Disordered" evidence="1">
    <location>
        <begin position="571"/>
        <end position="590"/>
    </location>
</feature>
<sequence length="590" mass="60684">MLKNPAGWLAIGVLAIATIVMVFFVMPRISDDKQPLGAAINEAGKQVEQAVTEGGKAAQELVEPTKPQEQAATTPAAPAVPAQAEQAPAAASTSPAPAAAQATASDAPTFDVLRVEPDGSTVIAGRAAPGTTLEVTDKNSVLAKADVAQGGEFAAILDNPLPPGDHELVLKVTGKDGKTVVSQEVATISVPAVKGGELLAMVTKPGEASRLIATPATDEQKSSKAERVGLPTEAKPADAANKPATPEITVIAPNVGGAATGTDAATRKAEIQITAVEIEGDRLFVAGIAKPQAKLRGYADDTKIGDATAAANGHFVIEGRVPLSVGDHRIAVDQIGPDGKALVRVTVPFSRPAGDQVAAVAGPSASSPGKTLAPIDGGAFDRLRNQVARAHEILTGLYADGAVPTVEQLAAARSATMIALNSLTQYRLPADAGEEARRIAEMTVAQATAALKALEALPRDVAEFGKGLADINTIIASAIGPVVDTPPTSQAAAPAEVAASTSSGDARTIEQAPLTQSENASVIIRRGDTLWQISRRVYGQGVRYTTIYLANEDKITNPDLIQPGQVFGVPNEARPDAEELHRKRLQQGKS</sequence>
<keyword evidence="5" id="KW-1185">Reference proteome</keyword>
<keyword evidence="2" id="KW-0812">Transmembrane</keyword>
<evidence type="ECO:0000313" key="4">
    <source>
        <dbReference type="EMBL" id="MDP9839146.1"/>
    </source>
</evidence>
<feature type="compositionally biased region" description="Basic and acidic residues" evidence="1">
    <location>
        <begin position="218"/>
        <end position="227"/>
    </location>
</feature>